<dbReference type="PANTHER" id="PTHR43022">
    <property type="entry name" value="PROTEIN SMF"/>
    <property type="match status" value="1"/>
</dbReference>
<dbReference type="InterPro" id="IPR003488">
    <property type="entry name" value="DprA"/>
</dbReference>
<evidence type="ECO:0000313" key="4">
    <source>
        <dbReference type="EMBL" id="ROQ19090.1"/>
    </source>
</evidence>
<sequence length="358" mass="37931">MDDIRQQLALSLLPGVRATQWRRLAFWSPAFLLAASPDALAQAGVPAGFIKSRQSLDWAKVDSILAWLAQSEVRLLFLGDDDYPALLSESPWPPVRLFVRGDCALLERPQLAVVGSRKPTPAGRSALAILEPLLGSGLAITSGLALGIDGLAHQLALNAGAPTLAVLAGGLDCCYPRRHQALFEQIAAQGALISEMPPGTASMAPLFPQRNRIIAGLSLATLVIEAGMQSGSLITARLAGEAGREVLAVPGTPFNPQAAGCLQLIKEGAILASDAQDVMLALKSWHLGPIKAVEASRGLPAHPVLDNVGDDTTPLDEIVERSKLAVEVVLSYLLDLEMQGLVCRVPGGYVRQRRQSHV</sequence>
<keyword evidence="5" id="KW-1185">Reference proteome</keyword>
<dbReference type="SUPFAM" id="SSF102405">
    <property type="entry name" value="MCP/YpsA-like"/>
    <property type="match status" value="1"/>
</dbReference>
<dbReference type="EMBL" id="RJUL01000012">
    <property type="protein sequence ID" value="ROQ19090.1"/>
    <property type="molecule type" value="Genomic_DNA"/>
</dbReference>
<name>A0A3N1NXC3_9GAMM</name>
<dbReference type="InterPro" id="IPR041614">
    <property type="entry name" value="DprA_WH"/>
</dbReference>
<protein>
    <submittedName>
        <fullName evidence="4">DNA protecting protein DprA</fullName>
    </submittedName>
</protein>
<proteinExistence type="inferred from homology"/>
<dbReference type="Proteomes" id="UP000268033">
    <property type="component" value="Unassembled WGS sequence"/>
</dbReference>
<dbReference type="Pfam" id="PF17782">
    <property type="entry name" value="WHD_DprA"/>
    <property type="match status" value="1"/>
</dbReference>
<feature type="domain" description="Smf/DprA SLOG" evidence="2">
    <location>
        <begin position="75"/>
        <end position="281"/>
    </location>
</feature>
<dbReference type="Gene3D" id="3.40.50.450">
    <property type="match status" value="1"/>
</dbReference>
<comment type="caution">
    <text evidence="4">The sequence shown here is derived from an EMBL/GenBank/DDBJ whole genome shotgun (WGS) entry which is preliminary data.</text>
</comment>
<dbReference type="Gene3D" id="1.10.10.10">
    <property type="entry name" value="Winged helix-like DNA-binding domain superfamily/Winged helix DNA-binding domain"/>
    <property type="match status" value="1"/>
</dbReference>
<dbReference type="STRING" id="584787.GCA_001247655_02203"/>
<evidence type="ECO:0000256" key="1">
    <source>
        <dbReference type="ARBA" id="ARBA00006525"/>
    </source>
</evidence>
<comment type="similarity">
    <text evidence="1">Belongs to the DprA/Smf family.</text>
</comment>
<evidence type="ECO:0000259" key="2">
    <source>
        <dbReference type="Pfam" id="PF02481"/>
    </source>
</evidence>
<dbReference type="Pfam" id="PF02481">
    <property type="entry name" value="DNA_processg_A"/>
    <property type="match status" value="1"/>
</dbReference>
<accession>A0A3N1NXC3</accession>
<evidence type="ECO:0000313" key="5">
    <source>
        <dbReference type="Proteomes" id="UP000268033"/>
    </source>
</evidence>
<reference evidence="4 5" key="1">
    <citation type="submission" date="2018-11" db="EMBL/GenBank/DDBJ databases">
        <title>Genomic Encyclopedia of Type Strains, Phase IV (KMG-IV): sequencing the most valuable type-strain genomes for metagenomic binning, comparative biology and taxonomic classification.</title>
        <authorList>
            <person name="Goeker M."/>
        </authorList>
    </citation>
    <scope>NUCLEOTIDE SEQUENCE [LARGE SCALE GENOMIC DNA]</scope>
    <source>
        <strain evidence="4 5">DSM 21945</strain>
    </source>
</reference>
<dbReference type="NCBIfam" id="TIGR00732">
    <property type="entry name" value="dprA"/>
    <property type="match status" value="1"/>
</dbReference>
<dbReference type="AlphaFoldDB" id="A0A3N1NXC3"/>
<evidence type="ECO:0000259" key="3">
    <source>
        <dbReference type="Pfam" id="PF17782"/>
    </source>
</evidence>
<dbReference type="InterPro" id="IPR036388">
    <property type="entry name" value="WH-like_DNA-bd_sf"/>
</dbReference>
<organism evidence="4 5">
    <name type="scientific">Gallaecimonas pentaromativorans</name>
    <dbReference type="NCBI Taxonomy" id="584787"/>
    <lineage>
        <taxon>Bacteria</taxon>
        <taxon>Pseudomonadati</taxon>
        <taxon>Pseudomonadota</taxon>
        <taxon>Gammaproteobacteria</taxon>
        <taxon>Enterobacterales</taxon>
        <taxon>Gallaecimonadaceae</taxon>
        <taxon>Gallaecimonas</taxon>
    </lineage>
</organism>
<dbReference type="InterPro" id="IPR057666">
    <property type="entry name" value="DrpA_SLOG"/>
</dbReference>
<dbReference type="GO" id="GO:0009294">
    <property type="term" value="P:DNA-mediated transformation"/>
    <property type="evidence" value="ECO:0007669"/>
    <property type="project" value="InterPro"/>
</dbReference>
<gene>
    <name evidence="4" type="ORF">EDC28_11210</name>
</gene>
<feature type="domain" description="DprA winged helix" evidence="3">
    <location>
        <begin position="300"/>
        <end position="348"/>
    </location>
</feature>
<dbReference type="RefSeq" id="WP_123422535.1">
    <property type="nucleotide sequence ID" value="NZ_JBLXAC010000012.1"/>
</dbReference>
<dbReference type="PANTHER" id="PTHR43022:SF1">
    <property type="entry name" value="PROTEIN SMF"/>
    <property type="match status" value="1"/>
</dbReference>